<dbReference type="Proteomes" id="UP001329313">
    <property type="component" value="Chromosome"/>
</dbReference>
<organism evidence="3 4">
    <name type="scientific">Microbacterium limosum</name>
    <dbReference type="NCBI Taxonomy" id="3079935"/>
    <lineage>
        <taxon>Bacteria</taxon>
        <taxon>Bacillati</taxon>
        <taxon>Actinomycetota</taxon>
        <taxon>Actinomycetes</taxon>
        <taxon>Micrococcales</taxon>
        <taxon>Microbacteriaceae</taxon>
        <taxon>Microbacterium</taxon>
    </lineage>
</organism>
<evidence type="ECO:0000256" key="2">
    <source>
        <dbReference type="SAM" id="Phobius"/>
    </source>
</evidence>
<feature type="transmembrane region" description="Helical" evidence="2">
    <location>
        <begin position="7"/>
        <end position="29"/>
    </location>
</feature>
<gene>
    <name evidence="3" type="ORF">RYJ27_04905</name>
</gene>
<accession>A0AAU0MIQ8</accession>
<dbReference type="KEGG" id="mliy:RYJ27_04905"/>
<feature type="transmembrane region" description="Helical" evidence="2">
    <location>
        <begin position="70"/>
        <end position="91"/>
    </location>
</feature>
<sequence length="167" mass="18750">MWLRRAYYHWLLPAALVLPLWLVVGWAVFQAGAWVFLWVLFIAVPSVLVGQLVLTLLVRSRPSVREERAVSWADVAGFTVWHALTIAVGLFSEAWFVPILIGAIAAGIGMFWLSLWQLWRDARESGTRMMLRYSATSPSPGASERTDRADGPRVIVVDESRRGSRGD</sequence>
<feature type="region of interest" description="Disordered" evidence="1">
    <location>
        <begin position="133"/>
        <end position="167"/>
    </location>
</feature>
<protein>
    <submittedName>
        <fullName evidence="3">MFS transporter permease</fullName>
    </submittedName>
</protein>
<feature type="transmembrane region" description="Helical" evidence="2">
    <location>
        <begin position="97"/>
        <end position="119"/>
    </location>
</feature>
<dbReference type="EMBL" id="CP137080">
    <property type="protein sequence ID" value="WOQ70551.1"/>
    <property type="molecule type" value="Genomic_DNA"/>
</dbReference>
<keyword evidence="4" id="KW-1185">Reference proteome</keyword>
<evidence type="ECO:0000313" key="3">
    <source>
        <dbReference type="EMBL" id="WOQ70551.1"/>
    </source>
</evidence>
<dbReference type="RefSeq" id="WP_330171631.1">
    <property type="nucleotide sequence ID" value="NZ_CP137080.1"/>
</dbReference>
<dbReference type="AlphaFoldDB" id="A0AAU0MIQ8"/>
<keyword evidence="2" id="KW-0472">Membrane</keyword>
<proteinExistence type="predicted"/>
<keyword evidence="2" id="KW-1133">Transmembrane helix</keyword>
<feature type="transmembrane region" description="Helical" evidence="2">
    <location>
        <begin position="35"/>
        <end position="58"/>
    </location>
</feature>
<keyword evidence="2" id="KW-0812">Transmembrane</keyword>
<evidence type="ECO:0000256" key="1">
    <source>
        <dbReference type="SAM" id="MobiDB-lite"/>
    </source>
</evidence>
<reference evidence="3 4" key="1">
    <citation type="submission" date="2023-10" db="EMBL/GenBank/DDBJ databases">
        <title>Y20.</title>
        <authorList>
            <person name="Zhang G."/>
            <person name="Ding Y."/>
        </authorList>
    </citation>
    <scope>NUCLEOTIDE SEQUENCE [LARGE SCALE GENOMIC DNA]</scope>
    <source>
        <strain evidence="3 4">Y20</strain>
    </source>
</reference>
<evidence type="ECO:0000313" key="4">
    <source>
        <dbReference type="Proteomes" id="UP001329313"/>
    </source>
</evidence>
<feature type="compositionally biased region" description="Basic and acidic residues" evidence="1">
    <location>
        <begin position="144"/>
        <end position="167"/>
    </location>
</feature>
<name>A0AAU0MIQ8_9MICO</name>